<sequence>CQDVFEQGAMRFRGDYYIMIKPAGATHAFKALCKMVNNSGWTVIQKRQDGSVDFFRTWDEYRHGFGSLEGEFWLGNDNIHYLTSQGEYDLMNIIHIRQYNNMIAYMT</sequence>
<keyword evidence="9" id="KW-1185">Reference proteome</keyword>
<dbReference type="PROSITE" id="PS51406">
    <property type="entry name" value="FIBRINOGEN_C_2"/>
    <property type="match status" value="1"/>
</dbReference>
<evidence type="ECO:0000259" key="7">
    <source>
        <dbReference type="PROSITE" id="PS51406"/>
    </source>
</evidence>
<feature type="domain" description="Fibrinogen C-terminal" evidence="7">
    <location>
        <begin position="1"/>
        <end position="107"/>
    </location>
</feature>
<dbReference type="InterPro" id="IPR037579">
    <property type="entry name" value="FIB_ANG-like"/>
</dbReference>
<evidence type="ECO:0000256" key="5">
    <source>
        <dbReference type="ARBA" id="ARBA00023157"/>
    </source>
</evidence>
<dbReference type="InterPro" id="IPR036056">
    <property type="entry name" value="Fibrinogen-like_C"/>
</dbReference>
<dbReference type="Proteomes" id="UP001233172">
    <property type="component" value="Unassembled WGS sequence"/>
</dbReference>
<dbReference type="GO" id="GO:0005576">
    <property type="term" value="C:extracellular region"/>
    <property type="evidence" value="ECO:0007669"/>
    <property type="project" value="UniProtKB-SubCell"/>
</dbReference>
<name>A0AAD8BTD2_BIOPF</name>
<evidence type="ECO:0000256" key="4">
    <source>
        <dbReference type="ARBA" id="ARBA00023054"/>
    </source>
</evidence>
<dbReference type="PANTHER" id="PTHR47221">
    <property type="entry name" value="FIBRINOGEN ALPHA CHAIN"/>
    <property type="match status" value="1"/>
</dbReference>
<dbReference type="SUPFAM" id="SSF56496">
    <property type="entry name" value="Fibrinogen C-terminal domain-like"/>
    <property type="match status" value="1"/>
</dbReference>
<accession>A0AAD8BTD2</accession>
<evidence type="ECO:0000313" key="8">
    <source>
        <dbReference type="EMBL" id="KAK0060507.1"/>
    </source>
</evidence>
<dbReference type="PANTHER" id="PTHR47221:SF6">
    <property type="entry name" value="FIBRINOGEN ALPHA CHAIN"/>
    <property type="match status" value="1"/>
</dbReference>
<feature type="non-terminal residue" evidence="8">
    <location>
        <position position="1"/>
    </location>
</feature>
<organism evidence="8 9">
    <name type="scientific">Biomphalaria pfeifferi</name>
    <name type="common">Bloodfluke planorb</name>
    <name type="synonym">Freshwater snail</name>
    <dbReference type="NCBI Taxonomy" id="112525"/>
    <lineage>
        <taxon>Eukaryota</taxon>
        <taxon>Metazoa</taxon>
        <taxon>Spiralia</taxon>
        <taxon>Lophotrochozoa</taxon>
        <taxon>Mollusca</taxon>
        <taxon>Gastropoda</taxon>
        <taxon>Heterobranchia</taxon>
        <taxon>Euthyneura</taxon>
        <taxon>Panpulmonata</taxon>
        <taxon>Hygrophila</taxon>
        <taxon>Lymnaeoidea</taxon>
        <taxon>Planorbidae</taxon>
        <taxon>Biomphalaria</taxon>
    </lineage>
</organism>
<comment type="caution">
    <text evidence="8">The sequence shown here is derived from an EMBL/GenBank/DDBJ whole genome shotgun (WGS) entry which is preliminary data.</text>
</comment>
<keyword evidence="3" id="KW-0732">Signal</keyword>
<reference evidence="8" key="2">
    <citation type="submission" date="2023-04" db="EMBL/GenBank/DDBJ databases">
        <authorList>
            <person name="Bu L."/>
            <person name="Lu L."/>
            <person name="Laidemitt M.R."/>
            <person name="Zhang S.M."/>
            <person name="Mutuku M."/>
            <person name="Mkoji G."/>
            <person name="Steinauer M."/>
            <person name="Loker E.S."/>
        </authorList>
    </citation>
    <scope>NUCLEOTIDE SEQUENCE</scope>
    <source>
        <strain evidence="8">KasaAsao</strain>
        <tissue evidence="8">Whole Snail</tissue>
    </source>
</reference>
<dbReference type="Gene3D" id="3.90.215.10">
    <property type="entry name" value="Gamma Fibrinogen, chain A, domain 1"/>
    <property type="match status" value="1"/>
</dbReference>
<evidence type="ECO:0000313" key="9">
    <source>
        <dbReference type="Proteomes" id="UP001233172"/>
    </source>
</evidence>
<dbReference type="Pfam" id="PF00147">
    <property type="entry name" value="Fibrinogen_C"/>
    <property type="match status" value="1"/>
</dbReference>
<proteinExistence type="predicted"/>
<evidence type="ECO:0000256" key="6">
    <source>
        <dbReference type="ARBA" id="ARBA00023180"/>
    </source>
</evidence>
<comment type="subcellular location">
    <subcellularLocation>
        <location evidence="1">Secreted</location>
    </subcellularLocation>
</comment>
<keyword evidence="4" id="KW-0175">Coiled coil</keyword>
<dbReference type="InterPro" id="IPR014716">
    <property type="entry name" value="Fibrinogen_a/b/g_C_1"/>
</dbReference>
<protein>
    <submittedName>
        <fullName evidence="8">BpsFReDn9</fullName>
    </submittedName>
</protein>
<evidence type="ECO:0000256" key="1">
    <source>
        <dbReference type="ARBA" id="ARBA00004613"/>
    </source>
</evidence>
<dbReference type="SMART" id="SM00186">
    <property type="entry name" value="FBG"/>
    <property type="match status" value="1"/>
</dbReference>
<gene>
    <name evidence="8" type="ORF">Bpfe_010020</name>
</gene>
<dbReference type="InterPro" id="IPR002181">
    <property type="entry name" value="Fibrinogen_a/b/g_C_dom"/>
</dbReference>
<keyword evidence="5" id="KW-1015">Disulfide bond</keyword>
<dbReference type="EMBL" id="JASAOG010000035">
    <property type="protein sequence ID" value="KAK0060507.1"/>
    <property type="molecule type" value="Genomic_DNA"/>
</dbReference>
<keyword evidence="2" id="KW-0964">Secreted</keyword>
<reference evidence="8" key="1">
    <citation type="journal article" date="2023" name="PLoS Negl. Trop. Dis.">
        <title>A genome sequence for Biomphalaria pfeifferi, the major vector snail for the human-infecting parasite Schistosoma mansoni.</title>
        <authorList>
            <person name="Bu L."/>
            <person name="Lu L."/>
            <person name="Laidemitt M.R."/>
            <person name="Zhang S.M."/>
            <person name="Mutuku M."/>
            <person name="Mkoji G."/>
            <person name="Steinauer M."/>
            <person name="Loker E.S."/>
        </authorList>
    </citation>
    <scope>NUCLEOTIDE SEQUENCE</scope>
    <source>
        <strain evidence="8">KasaAsao</strain>
    </source>
</reference>
<evidence type="ECO:0000256" key="2">
    <source>
        <dbReference type="ARBA" id="ARBA00022525"/>
    </source>
</evidence>
<dbReference type="AlphaFoldDB" id="A0AAD8BTD2"/>
<evidence type="ECO:0000256" key="3">
    <source>
        <dbReference type="ARBA" id="ARBA00022729"/>
    </source>
</evidence>
<keyword evidence="6" id="KW-0325">Glycoprotein</keyword>